<sequence length="235" mass="27303">MTRYVNKGLDHQLNSNIEVNRVVIWHFDETDDYEGILVTKMIENLEQNSFIEKVEYNQSTLEVLILVEDYRYLEEVAGNMDALGIGEVQIREEHFQDVEVINGMRQFLIFTSILTILVFFIILKTITNRFIDHKKREIGQLHVLGCSKNAIRKVVKNESVLLMTIAAVVSFGVYFGLENMIARGLSQFLNLDFKMETHWIDLCIVSLMLILANYLLISILVLYKIKRARIVDLLE</sequence>
<evidence type="ECO:0000256" key="3">
    <source>
        <dbReference type="ARBA" id="ARBA00022692"/>
    </source>
</evidence>
<dbReference type="Proteomes" id="UP000614200">
    <property type="component" value="Unassembled WGS sequence"/>
</dbReference>
<keyword evidence="2" id="KW-1003">Cell membrane</keyword>
<dbReference type="EMBL" id="JADKNH010000005">
    <property type="protein sequence ID" value="MBF4693359.1"/>
    <property type="molecule type" value="Genomic_DNA"/>
</dbReference>
<evidence type="ECO:0000256" key="5">
    <source>
        <dbReference type="ARBA" id="ARBA00023136"/>
    </source>
</evidence>
<feature type="domain" description="ABC3 transporter permease C-terminal" evidence="7">
    <location>
        <begin position="110"/>
        <end position="227"/>
    </location>
</feature>
<evidence type="ECO:0000259" key="7">
    <source>
        <dbReference type="Pfam" id="PF02687"/>
    </source>
</evidence>
<proteinExistence type="predicted"/>
<organism evidence="8 9">
    <name type="scientific">Fusibacter ferrireducens</name>
    <dbReference type="NCBI Taxonomy" id="2785058"/>
    <lineage>
        <taxon>Bacteria</taxon>
        <taxon>Bacillati</taxon>
        <taxon>Bacillota</taxon>
        <taxon>Clostridia</taxon>
        <taxon>Eubacteriales</taxon>
        <taxon>Eubacteriales Family XII. Incertae Sedis</taxon>
        <taxon>Fusibacter</taxon>
    </lineage>
</organism>
<comment type="caution">
    <text evidence="8">The sequence shown here is derived from an EMBL/GenBank/DDBJ whole genome shotgun (WGS) entry which is preliminary data.</text>
</comment>
<keyword evidence="9" id="KW-1185">Reference proteome</keyword>
<dbReference type="Pfam" id="PF02687">
    <property type="entry name" value="FtsX"/>
    <property type="match status" value="1"/>
</dbReference>
<feature type="transmembrane region" description="Helical" evidence="6">
    <location>
        <begin position="160"/>
        <end position="177"/>
    </location>
</feature>
<protein>
    <submittedName>
        <fullName evidence="8">ABC transporter permease</fullName>
    </submittedName>
</protein>
<evidence type="ECO:0000256" key="1">
    <source>
        <dbReference type="ARBA" id="ARBA00004651"/>
    </source>
</evidence>
<evidence type="ECO:0000256" key="2">
    <source>
        <dbReference type="ARBA" id="ARBA00022475"/>
    </source>
</evidence>
<feature type="transmembrane region" description="Helical" evidence="6">
    <location>
        <begin position="197"/>
        <end position="223"/>
    </location>
</feature>
<evidence type="ECO:0000313" key="8">
    <source>
        <dbReference type="EMBL" id="MBF4693359.1"/>
    </source>
</evidence>
<accession>A0ABR9ZSB7</accession>
<evidence type="ECO:0000313" key="9">
    <source>
        <dbReference type="Proteomes" id="UP000614200"/>
    </source>
</evidence>
<keyword evidence="5 6" id="KW-0472">Membrane</keyword>
<keyword evidence="4 6" id="KW-1133">Transmembrane helix</keyword>
<evidence type="ECO:0000256" key="4">
    <source>
        <dbReference type="ARBA" id="ARBA00022989"/>
    </source>
</evidence>
<reference evidence="8 9" key="1">
    <citation type="submission" date="2020-11" db="EMBL/GenBank/DDBJ databases">
        <title>Fusibacter basophilias sp. nov.</title>
        <authorList>
            <person name="Qiu D."/>
        </authorList>
    </citation>
    <scope>NUCLEOTIDE SEQUENCE [LARGE SCALE GENOMIC DNA]</scope>
    <source>
        <strain evidence="8 9">Q10-2</strain>
    </source>
</reference>
<dbReference type="InterPro" id="IPR003838">
    <property type="entry name" value="ABC3_permease_C"/>
</dbReference>
<comment type="subcellular location">
    <subcellularLocation>
        <location evidence="1">Cell membrane</location>
        <topology evidence="1">Multi-pass membrane protein</topology>
    </subcellularLocation>
</comment>
<name>A0ABR9ZSB7_9FIRM</name>
<gene>
    <name evidence="8" type="ORF">ISU02_09520</name>
</gene>
<keyword evidence="3 6" id="KW-0812">Transmembrane</keyword>
<evidence type="ECO:0000256" key="6">
    <source>
        <dbReference type="SAM" id="Phobius"/>
    </source>
</evidence>
<feature type="transmembrane region" description="Helical" evidence="6">
    <location>
        <begin position="107"/>
        <end position="126"/>
    </location>
</feature>